<dbReference type="STRING" id="105984.A0A427XJA3"/>
<evidence type="ECO:0000313" key="2">
    <source>
        <dbReference type="Proteomes" id="UP000279236"/>
    </source>
</evidence>
<dbReference type="PANTHER" id="PTHR47381">
    <property type="entry name" value="ALPHA/BETA-HYDROLASES SUPERFAMILY PROTEIN"/>
    <property type="match status" value="1"/>
</dbReference>
<gene>
    <name evidence="1" type="ORF">EHS24_001793</name>
</gene>
<dbReference type="RefSeq" id="XP_028474019.1">
    <property type="nucleotide sequence ID" value="XM_028617556.1"/>
</dbReference>
<dbReference type="AlphaFoldDB" id="A0A427XJA3"/>
<comment type="caution">
    <text evidence="1">The sequence shown here is derived from an EMBL/GenBank/DDBJ whole genome shotgun (WGS) entry which is preliminary data.</text>
</comment>
<keyword evidence="2" id="KW-1185">Reference proteome</keyword>
<dbReference type="Proteomes" id="UP000279236">
    <property type="component" value="Unassembled WGS sequence"/>
</dbReference>
<reference evidence="1 2" key="1">
    <citation type="submission" date="2018-11" db="EMBL/GenBank/DDBJ databases">
        <title>Genome sequence of Apiotrichum porosum DSM 27194.</title>
        <authorList>
            <person name="Aliyu H."/>
            <person name="Gorte O."/>
            <person name="Ochsenreither K."/>
        </authorList>
    </citation>
    <scope>NUCLEOTIDE SEQUENCE [LARGE SCALE GENOMIC DNA]</scope>
    <source>
        <strain evidence="1 2">DSM 27194</strain>
    </source>
</reference>
<organism evidence="1 2">
    <name type="scientific">Apiotrichum porosum</name>
    <dbReference type="NCBI Taxonomy" id="105984"/>
    <lineage>
        <taxon>Eukaryota</taxon>
        <taxon>Fungi</taxon>
        <taxon>Dikarya</taxon>
        <taxon>Basidiomycota</taxon>
        <taxon>Agaricomycotina</taxon>
        <taxon>Tremellomycetes</taxon>
        <taxon>Trichosporonales</taxon>
        <taxon>Trichosporonaceae</taxon>
        <taxon>Apiotrichum</taxon>
    </lineage>
</organism>
<dbReference type="OrthoDB" id="2152248at2759"/>
<dbReference type="PANTHER" id="PTHR47381:SF3">
    <property type="entry name" value="ALPHA_BETA-HYDROLASES SUPERFAMILY PROTEIN"/>
    <property type="match status" value="1"/>
</dbReference>
<evidence type="ECO:0000313" key="1">
    <source>
        <dbReference type="EMBL" id="RSH78872.1"/>
    </source>
</evidence>
<dbReference type="InterPro" id="IPR029058">
    <property type="entry name" value="AB_hydrolase_fold"/>
</dbReference>
<evidence type="ECO:0008006" key="3">
    <source>
        <dbReference type="Google" id="ProtNLM"/>
    </source>
</evidence>
<dbReference type="SUPFAM" id="SSF53474">
    <property type="entry name" value="alpha/beta-Hydrolases"/>
    <property type="match status" value="1"/>
</dbReference>
<sequence>MASTPNPNHKTKATPLPLRGAEHVFDFPSLNLDYKPFSKKTVTLVDLDVHVYGLDEIRDSQRPIAVVMLSHGRCNHAMNMEPMASGLLGEFGRLEREDKGRRARTRDVVVVTLDQRNHGKRTRFRNTNLSFDVNENHLIDMMATIYGGVQDQQLVMDFLPAYLFPHNERRIDEFMAAGVSMGGHTVWRLLREDPRITIGVPIISLPSEVLGANFAARATQMGIPDAEVIYPASVRAWCEQPFDPAVYKGKKILSIHGGKDTLLPLQRGLPFLAEMAAQSPPGYVDMYVDPPAGHQSSKPMVVQTAAWLWKWGLSEAAAAKARL</sequence>
<name>A0A427XJA3_9TREE</name>
<dbReference type="EMBL" id="RSCE01000011">
    <property type="protein sequence ID" value="RSH78872.1"/>
    <property type="molecule type" value="Genomic_DNA"/>
</dbReference>
<accession>A0A427XJA3</accession>
<dbReference type="GeneID" id="39586336"/>
<protein>
    <recommendedName>
        <fullName evidence="3">Peptidase S9 prolyl oligopeptidase catalytic domain-containing protein</fullName>
    </recommendedName>
</protein>
<dbReference type="Gene3D" id="3.40.50.1820">
    <property type="entry name" value="alpha/beta hydrolase"/>
    <property type="match status" value="1"/>
</dbReference>
<proteinExistence type="predicted"/>